<dbReference type="RefSeq" id="WP_114022642.1">
    <property type="nucleotide sequence ID" value="NZ_QOIN01000045.1"/>
</dbReference>
<comment type="caution">
    <text evidence="4">The sequence shown here is derived from an EMBL/GenBank/DDBJ whole genome shotgun (WGS) entry which is preliminary data.</text>
</comment>
<dbReference type="GO" id="GO:0008483">
    <property type="term" value="F:transaminase activity"/>
    <property type="evidence" value="ECO:0007669"/>
    <property type="project" value="UniProtKB-KW"/>
</dbReference>
<dbReference type="InterPro" id="IPR015422">
    <property type="entry name" value="PyrdxlP-dep_Trfase_small"/>
</dbReference>
<evidence type="ECO:0000313" key="5">
    <source>
        <dbReference type="Proteomes" id="UP000252914"/>
    </source>
</evidence>
<organism evidence="4 5">
    <name type="scientific">Streptomyces diacarni</name>
    <dbReference type="NCBI Taxonomy" id="2800381"/>
    <lineage>
        <taxon>Bacteria</taxon>
        <taxon>Bacillati</taxon>
        <taxon>Actinomycetota</taxon>
        <taxon>Actinomycetes</taxon>
        <taxon>Kitasatosporales</taxon>
        <taxon>Streptomycetaceae</taxon>
        <taxon>Streptomyces</taxon>
    </lineage>
</organism>
<proteinExistence type="predicted"/>
<feature type="region of interest" description="Disordered" evidence="2">
    <location>
        <begin position="404"/>
        <end position="433"/>
    </location>
</feature>
<keyword evidence="4" id="KW-0808">Transferase</keyword>
<evidence type="ECO:0000259" key="3">
    <source>
        <dbReference type="Pfam" id="PF00266"/>
    </source>
</evidence>
<dbReference type="Proteomes" id="UP000252914">
    <property type="component" value="Unassembled WGS sequence"/>
</dbReference>
<accession>A0A367EWI8</accession>
<feature type="domain" description="Aminotransferase class V" evidence="3">
    <location>
        <begin position="64"/>
        <end position="380"/>
    </location>
</feature>
<name>A0A367EWI8_9ACTN</name>
<dbReference type="InterPro" id="IPR000192">
    <property type="entry name" value="Aminotrans_V_dom"/>
</dbReference>
<sequence length="433" mass="45231">MTPSTEPGHGAGHPFEDWALDPAVRHLNHGSYGAVPRAALAAQQALRTEMDAGPDPWFRGLPERVAHARTRLARYLRTPPEDLALVANASAGVSAVLGSITLPPDSEVLLTDHAYGAVVWAVERAARRAGARVRTVHVPLSATAEEITARVGAALAAGPVSLLVVDQITSATARVFPVADLVEAAHSAGARVLVDGAHGPGMLADPLAHAGAADYWVGNLHKWPCTPRGTGALVARGPLAQELYPVVDSWGAPEPFPQRFDHQGTADLTAWLAAPEALEFIERRYGWDAARARMTRLADEAQRTLAAALGRTGDLAALAACAAPAMRLVPLPAGLAADQEAAHALQCRVSARTGCDVACTTWRGRGFLRLSAHLYNDPADYAHLAELLPACLAECRAGTETTAHAHAPGAQAADAAHGDAHAHAPGAHVDAQD</sequence>
<evidence type="ECO:0000256" key="1">
    <source>
        <dbReference type="ARBA" id="ARBA00022898"/>
    </source>
</evidence>
<feature type="compositionally biased region" description="Low complexity" evidence="2">
    <location>
        <begin position="423"/>
        <end position="433"/>
    </location>
</feature>
<keyword evidence="1" id="KW-0663">Pyridoxal phosphate</keyword>
<dbReference type="Pfam" id="PF00266">
    <property type="entry name" value="Aminotran_5"/>
    <property type="match status" value="1"/>
</dbReference>
<dbReference type="Gene3D" id="3.90.1150.10">
    <property type="entry name" value="Aspartate Aminotransferase, domain 1"/>
    <property type="match status" value="1"/>
</dbReference>
<dbReference type="EMBL" id="QOIN01000045">
    <property type="protein sequence ID" value="RCG22002.1"/>
    <property type="molecule type" value="Genomic_DNA"/>
</dbReference>
<dbReference type="PANTHER" id="PTHR43092:SF2">
    <property type="entry name" value="HERCYNYLCYSTEINE SULFOXIDE LYASE"/>
    <property type="match status" value="1"/>
</dbReference>
<keyword evidence="5" id="KW-1185">Reference proteome</keyword>
<evidence type="ECO:0000313" key="4">
    <source>
        <dbReference type="EMBL" id="RCG22002.1"/>
    </source>
</evidence>
<dbReference type="AlphaFoldDB" id="A0A367EWI8"/>
<protein>
    <submittedName>
        <fullName evidence="4">Aminotransferase class V-fold PLP-dependent enzyme</fullName>
    </submittedName>
</protein>
<dbReference type="SUPFAM" id="SSF53383">
    <property type="entry name" value="PLP-dependent transferases"/>
    <property type="match status" value="1"/>
</dbReference>
<keyword evidence="4" id="KW-0032">Aminotransferase</keyword>
<gene>
    <name evidence="4" type="ORF">DTL70_16140</name>
</gene>
<dbReference type="InterPro" id="IPR015424">
    <property type="entry name" value="PyrdxlP-dep_Trfase"/>
</dbReference>
<feature type="compositionally biased region" description="Low complexity" evidence="2">
    <location>
        <begin position="404"/>
        <end position="415"/>
    </location>
</feature>
<dbReference type="Gene3D" id="3.40.640.10">
    <property type="entry name" value="Type I PLP-dependent aspartate aminotransferase-like (Major domain)"/>
    <property type="match status" value="1"/>
</dbReference>
<evidence type="ECO:0000256" key="2">
    <source>
        <dbReference type="SAM" id="MobiDB-lite"/>
    </source>
</evidence>
<dbReference type="InterPro" id="IPR015421">
    <property type="entry name" value="PyrdxlP-dep_Trfase_major"/>
</dbReference>
<reference evidence="4 5" key="1">
    <citation type="submission" date="2018-06" db="EMBL/GenBank/DDBJ databases">
        <title>Streptomyces reniochalinae sp. nov. and Streptomyces diacarnus sp. nov. from marine sponges.</title>
        <authorList>
            <person name="Li L."/>
        </authorList>
    </citation>
    <scope>NUCLEOTIDE SEQUENCE [LARGE SCALE GENOMIC DNA]</scope>
    <source>
        <strain evidence="4 5">LHW51701</strain>
    </source>
</reference>
<dbReference type="PANTHER" id="PTHR43092">
    <property type="entry name" value="L-CYSTEINE DESULFHYDRASE"/>
    <property type="match status" value="1"/>
</dbReference>